<evidence type="ECO:0000313" key="7">
    <source>
        <dbReference type="EMBL" id="OIJ44351.1"/>
    </source>
</evidence>
<dbReference type="NCBIfam" id="NF009189">
    <property type="entry name" value="PRK12537.1"/>
    <property type="match status" value="1"/>
</dbReference>
<feature type="domain" description="RNA polymerase sigma-70 region 2" evidence="5">
    <location>
        <begin position="28"/>
        <end position="96"/>
    </location>
</feature>
<evidence type="ECO:0000256" key="2">
    <source>
        <dbReference type="ARBA" id="ARBA00023015"/>
    </source>
</evidence>
<dbReference type="SUPFAM" id="SSF88946">
    <property type="entry name" value="Sigma2 domain of RNA polymerase sigma factors"/>
    <property type="match status" value="1"/>
</dbReference>
<keyword evidence="4" id="KW-0804">Transcription</keyword>
<dbReference type="PANTHER" id="PTHR43133:SF62">
    <property type="entry name" value="RNA POLYMERASE SIGMA FACTOR SIGZ"/>
    <property type="match status" value="1"/>
</dbReference>
<organism evidence="7 8">
    <name type="scientific">Massilia timonae</name>
    <dbReference type="NCBI Taxonomy" id="47229"/>
    <lineage>
        <taxon>Bacteria</taxon>
        <taxon>Pseudomonadati</taxon>
        <taxon>Pseudomonadota</taxon>
        <taxon>Betaproteobacteria</taxon>
        <taxon>Burkholderiales</taxon>
        <taxon>Oxalobacteraceae</taxon>
        <taxon>Telluria group</taxon>
        <taxon>Massilia</taxon>
    </lineage>
</organism>
<sequence length="185" mass="20587">MSGATETFDYEAALAACARGDRHALRRLYDQESPRLLSVALRIVRERQAAEDVLHDAFVSIWTRAAGFDPSRGSGRGWMYTVVRHAALDAVRDGAREINVDEEAFDALGSDAFDPGMQDAFELRQDMGRLHDCLNRLDVAKRNSILHAYVDGLSHSEIADRLKSPLGTVKAWIKRGLSALRECMV</sequence>
<name>A0A1S2NGY6_9BURK</name>
<dbReference type="Pfam" id="PF08281">
    <property type="entry name" value="Sigma70_r4_2"/>
    <property type="match status" value="1"/>
</dbReference>
<dbReference type="Pfam" id="PF04542">
    <property type="entry name" value="Sigma70_r2"/>
    <property type="match status" value="1"/>
</dbReference>
<evidence type="ECO:0000256" key="1">
    <source>
        <dbReference type="ARBA" id="ARBA00010641"/>
    </source>
</evidence>
<evidence type="ECO:0000259" key="5">
    <source>
        <dbReference type="Pfam" id="PF04542"/>
    </source>
</evidence>
<dbReference type="InterPro" id="IPR013324">
    <property type="entry name" value="RNA_pol_sigma_r3/r4-like"/>
</dbReference>
<dbReference type="GO" id="GO:0016987">
    <property type="term" value="F:sigma factor activity"/>
    <property type="evidence" value="ECO:0007669"/>
    <property type="project" value="UniProtKB-KW"/>
</dbReference>
<dbReference type="Gene3D" id="1.10.10.10">
    <property type="entry name" value="Winged helix-like DNA-binding domain superfamily/Winged helix DNA-binding domain"/>
    <property type="match status" value="1"/>
</dbReference>
<dbReference type="GO" id="GO:0006352">
    <property type="term" value="P:DNA-templated transcription initiation"/>
    <property type="evidence" value="ECO:0007669"/>
    <property type="project" value="InterPro"/>
</dbReference>
<dbReference type="Gene3D" id="1.10.1740.10">
    <property type="match status" value="1"/>
</dbReference>
<dbReference type="CDD" id="cd06171">
    <property type="entry name" value="Sigma70_r4"/>
    <property type="match status" value="1"/>
</dbReference>
<keyword evidence="2" id="KW-0805">Transcription regulation</keyword>
<dbReference type="SUPFAM" id="SSF88659">
    <property type="entry name" value="Sigma3 and sigma4 domains of RNA polymerase sigma factors"/>
    <property type="match status" value="1"/>
</dbReference>
<dbReference type="InterPro" id="IPR014284">
    <property type="entry name" value="RNA_pol_sigma-70_dom"/>
</dbReference>
<accession>A0A1S2NGY6</accession>
<dbReference type="Proteomes" id="UP000180246">
    <property type="component" value="Unassembled WGS sequence"/>
</dbReference>
<feature type="domain" description="RNA polymerase sigma factor 70 region 4 type 2" evidence="6">
    <location>
        <begin position="129"/>
        <end position="180"/>
    </location>
</feature>
<dbReference type="PANTHER" id="PTHR43133">
    <property type="entry name" value="RNA POLYMERASE ECF-TYPE SIGMA FACTO"/>
    <property type="match status" value="1"/>
</dbReference>
<dbReference type="GO" id="GO:0003677">
    <property type="term" value="F:DNA binding"/>
    <property type="evidence" value="ECO:0007669"/>
    <property type="project" value="InterPro"/>
</dbReference>
<evidence type="ECO:0000256" key="4">
    <source>
        <dbReference type="ARBA" id="ARBA00023163"/>
    </source>
</evidence>
<evidence type="ECO:0000259" key="6">
    <source>
        <dbReference type="Pfam" id="PF08281"/>
    </source>
</evidence>
<dbReference type="InterPro" id="IPR039425">
    <property type="entry name" value="RNA_pol_sigma-70-like"/>
</dbReference>
<dbReference type="NCBIfam" id="TIGR02937">
    <property type="entry name" value="sigma70-ECF"/>
    <property type="match status" value="1"/>
</dbReference>
<dbReference type="RefSeq" id="WP_071360030.1">
    <property type="nucleotide sequence ID" value="NZ_JRYB01000001.1"/>
</dbReference>
<reference evidence="7 8" key="1">
    <citation type="submission" date="2014-10" db="EMBL/GenBank/DDBJ databases">
        <authorList>
            <person name="Seo M.-J."/>
            <person name="Seok Y.J."/>
            <person name="Cha I.-T."/>
        </authorList>
    </citation>
    <scope>NUCLEOTIDE SEQUENCE [LARGE SCALE GENOMIC DNA]</scope>
    <source>
        <strain evidence="7 8">NEU</strain>
    </source>
</reference>
<evidence type="ECO:0000256" key="3">
    <source>
        <dbReference type="ARBA" id="ARBA00023082"/>
    </source>
</evidence>
<dbReference type="InterPro" id="IPR036388">
    <property type="entry name" value="WH-like_DNA-bd_sf"/>
</dbReference>
<dbReference type="AlphaFoldDB" id="A0A1S2NGY6"/>
<dbReference type="EMBL" id="JRYB01000001">
    <property type="protein sequence ID" value="OIJ44351.1"/>
    <property type="molecule type" value="Genomic_DNA"/>
</dbReference>
<evidence type="ECO:0000313" key="8">
    <source>
        <dbReference type="Proteomes" id="UP000180246"/>
    </source>
</evidence>
<dbReference type="InterPro" id="IPR013249">
    <property type="entry name" value="RNA_pol_sigma70_r4_t2"/>
</dbReference>
<comment type="similarity">
    <text evidence="1">Belongs to the sigma-70 factor family. ECF subfamily.</text>
</comment>
<dbReference type="InterPro" id="IPR007627">
    <property type="entry name" value="RNA_pol_sigma70_r2"/>
</dbReference>
<gene>
    <name evidence="7" type="ORF">LO55_120</name>
</gene>
<comment type="caution">
    <text evidence="7">The sequence shown here is derived from an EMBL/GenBank/DDBJ whole genome shotgun (WGS) entry which is preliminary data.</text>
</comment>
<proteinExistence type="inferred from homology"/>
<protein>
    <submittedName>
        <fullName evidence="7">RNA polymerase sigma factor, sigma-70 family protein</fullName>
    </submittedName>
</protein>
<dbReference type="InterPro" id="IPR013325">
    <property type="entry name" value="RNA_pol_sigma_r2"/>
</dbReference>
<keyword evidence="3" id="KW-0731">Sigma factor</keyword>